<dbReference type="RefSeq" id="WP_197548588.1">
    <property type="nucleotide sequence ID" value="NZ_CP063164.1"/>
</dbReference>
<dbReference type="SUPFAM" id="SSF54506">
    <property type="entry name" value="Diaminopimelate epimerase-like"/>
    <property type="match status" value="2"/>
</dbReference>
<feature type="binding site" evidence="8">
    <location>
        <begin position="70"/>
        <end position="71"/>
    </location>
    <ligand>
        <name>substrate</name>
    </ligand>
</feature>
<organism evidence="10 11">
    <name type="scientific">Sulfurovum indicum</name>
    <dbReference type="NCBI Taxonomy" id="2779528"/>
    <lineage>
        <taxon>Bacteria</taxon>
        <taxon>Pseudomonadati</taxon>
        <taxon>Campylobacterota</taxon>
        <taxon>Epsilonproteobacteria</taxon>
        <taxon>Campylobacterales</taxon>
        <taxon>Sulfurovaceae</taxon>
        <taxon>Sulfurovum</taxon>
    </lineage>
</organism>
<dbReference type="EMBL" id="CP063164">
    <property type="protein sequence ID" value="QOR61879.1"/>
    <property type="molecule type" value="Genomic_DNA"/>
</dbReference>
<evidence type="ECO:0000313" key="10">
    <source>
        <dbReference type="EMBL" id="QOR61879.1"/>
    </source>
</evidence>
<comment type="catalytic activity">
    <reaction evidence="7 8">
        <text>(2S,6S)-2,6-diaminopimelate = meso-2,6-diaminopimelate</text>
        <dbReference type="Rhea" id="RHEA:15393"/>
        <dbReference type="ChEBI" id="CHEBI:57609"/>
        <dbReference type="ChEBI" id="CHEBI:57791"/>
        <dbReference type="EC" id="5.1.1.7"/>
    </reaction>
</comment>
<comment type="function">
    <text evidence="8">Catalyzes the stereoinversion of LL-2,6-diaminopimelate (L,L-DAP) to meso-diaminopimelate (meso-DAP), a precursor of L-lysine and an essential component of the bacterial peptidoglycan.</text>
</comment>
<dbReference type="AlphaFoldDB" id="A0A7M1S563"/>
<feature type="binding site" evidence="8">
    <location>
        <position position="165"/>
    </location>
    <ligand>
        <name>substrate</name>
    </ligand>
</feature>
<dbReference type="PROSITE" id="PS01326">
    <property type="entry name" value="DAP_EPIMERASE"/>
    <property type="match status" value="1"/>
</dbReference>
<comment type="subunit">
    <text evidence="8">Homodimer.</text>
</comment>
<evidence type="ECO:0000256" key="1">
    <source>
        <dbReference type="ARBA" id="ARBA00005196"/>
    </source>
</evidence>
<proteinExistence type="inferred from homology"/>
<keyword evidence="8" id="KW-0963">Cytoplasm</keyword>
<dbReference type="InterPro" id="IPR001653">
    <property type="entry name" value="DAP_epimerase_DapF"/>
</dbReference>
<feature type="site" description="Could be important to modulate the pK values of the two catalytic cysteine residues" evidence="8">
    <location>
        <position position="182"/>
    </location>
</feature>
<protein>
    <recommendedName>
        <fullName evidence="3 8">Diaminopimelate epimerase</fullName>
        <shortName evidence="8">DAP epimerase</shortName>
        <ecNumber evidence="3 8">5.1.1.7</ecNumber>
    </recommendedName>
    <alternativeName>
        <fullName evidence="8">PLP-independent amino acid racemase</fullName>
    </alternativeName>
</protein>
<name>A0A7M1S563_9BACT</name>
<dbReference type="NCBIfam" id="TIGR00652">
    <property type="entry name" value="DapF"/>
    <property type="match status" value="1"/>
</dbReference>
<dbReference type="PANTHER" id="PTHR31689:SF0">
    <property type="entry name" value="DIAMINOPIMELATE EPIMERASE"/>
    <property type="match status" value="1"/>
</dbReference>
<feature type="binding site" evidence="8">
    <location>
        <begin position="193"/>
        <end position="194"/>
    </location>
    <ligand>
        <name>substrate</name>
    </ligand>
</feature>
<comment type="caution">
    <text evidence="8">Lacks conserved residue(s) required for the propagation of feature annotation.</text>
</comment>
<dbReference type="InterPro" id="IPR018510">
    <property type="entry name" value="DAP_epimerase_AS"/>
</dbReference>
<evidence type="ECO:0000256" key="6">
    <source>
        <dbReference type="ARBA" id="ARBA00023235"/>
    </source>
</evidence>
<evidence type="ECO:0000256" key="3">
    <source>
        <dbReference type="ARBA" id="ARBA00013080"/>
    </source>
</evidence>
<comment type="pathway">
    <text evidence="1 8">Amino-acid biosynthesis; L-lysine biosynthesis via DAP pathway; DL-2,6-diaminopimelate from LL-2,6-diaminopimelate: step 1/1.</text>
</comment>
<sequence length="248" mass="27689">MTVTKYSANGNDFIIFIAQEKADRSELAKKLCHRQNGVGADGMVVVLPHPEYDFEWEFYNADGSYAAMCGNASRAVAHFAHEKGISKNGKAEFLTGAGVIHATINGLYVVSDMVEPRIIRTDIEEDDEIWWLIDSGVPHLVAVRDNIDTFDLEQARKLREKYNVNVNICKIEGNTMYVRTYERGVEDETLACGTGMVACFIRNHKEGKVPGQVKVHPKSGDELYVSCEEGVYRFGGKVTKTFIAETLI</sequence>
<dbReference type="HAMAP" id="MF_00197">
    <property type="entry name" value="DAP_epimerase"/>
    <property type="match status" value="1"/>
</dbReference>
<comment type="similarity">
    <text evidence="2 8">Belongs to the diaminopimelate epimerase family.</text>
</comment>
<evidence type="ECO:0000256" key="4">
    <source>
        <dbReference type="ARBA" id="ARBA00022605"/>
    </source>
</evidence>
<dbReference type="GO" id="GO:0008837">
    <property type="term" value="F:diaminopimelate epimerase activity"/>
    <property type="evidence" value="ECO:0007669"/>
    <property type="project" value="UniProtKB-UniRule"/>
</dbReference>
<evidence type="ECO:0000256" key="7">
    <source>
        <dbReference type="ARBA" id="ARBA00051712"/>
    </source>
</evidence>
<evidence type="ECO:0000256" key="9">
    <source>
        <dbReference type="PROSITE-ProRule" id="PRU10125"/>
    </source>
</evidence>
<feature type="active site" description="Proton acceptor" evidence="8">
    <location>
        <position position="192"/>
    </location>
</feature>
<feature type="site" description="Could be important to modulate the pK values of the two catalytic cysteine residues" evidence="8">
    <location>
        <position position="139"/>
    </location>
</feature>
<dbReference type="Gene3D" id="3.10.310.10">
    <property type="entry name" value="Diaminopimelate Epimerase, Chain A, domain 1"/>
    <property type="match status" value="2"/>
</dbReference>
<dbReference type="PANTHER" id="PTHR31689">
    <property type="entry name" value="DIAMINOPIMELATE EPIMERASE, CHLOROPLASTIC"/>
    <property type="match status" value="1"/>
</dbReference>
<gene>
    <name evidence="8" type="primary">dapF</name>
    <name evidence="10" type="ORF">IMZ28_10760</name>
</gene>
<evidence type="ECO:0000256" key="5">
    <source>
        <dbReference type="ARBA" id="ARBA00023154"/>
    </source>
</evidence>
<keyword evidence="6 8" id="KW-0413">Isomerase</keyword>
<accession>A0A7M1S563</accession>
<evidence type="ECO:0000313" key="11">
    <source>
        <dbReference type="Proteomes" id="UP000595074"/>
    </source>
</evidence>
<dbReference type="Proteomes" id="UP000595074">
    <property type="component" value="Chromosome"/>
</dbReference>
<feature type="binding site" evidence="8">
    <location>
        <position position="11"/>
    </location>
    <ligand>
        <name>substrate</name>
    </ligand>
</feature>
<feature type="binding site" evidence="8">
    <location>
        <position position="60"/>
    </location>
    <ligand>
        <name>substrate</name>
    </ligand>
</feature>
<evidence type="ECO:0000256" key="8">
    <source>
        <dbReference type="HAMAP-Rule" id="MF_00197"/>
    </source>
</evidence>
<feature type="binding site" evidence="8">
    <location>
        <begin position="182"/>
        <end position="183"/>
    </location>
    <ligand>
        <name>substrate</name>
    </ligand>
</feature>
<dbReference type="GO" id="GO:0005829">
    <property type="term" value="C:cytosol"/>
    <property type="evidence" value="ECO:0007669"/>
    <property type="project" value="TreeGrafter"/>
</dbReference>
<dbReference type="KEGG" id="sinu:IMZ28_10760"/>
<evidence type="ECO:0000256" key="2">
    <source>
        <dbReference type="ARBA" id="ARBA00010219"/>
    </source>
</evidence>
<comment type="subcellular location">
    <subcellularLocation>
        <location evidence="8">Cytoplasm</location>
    </subcellularLocation>
</comment>
<dbReference type="GO" id="GO:0009089">
    <property type="term" value="P:lysine biosynthetic process via diaminopimelate"/>
    <property type="evidence" value="ECO:0007669"/>
    <property type="project" value="UniProtKB-UniRule"/>
</dbReference>
<keyword evidence="4 8" id="KW-0028">Amino-acid biosynthesis</keyword>
<dbReference type="EC" id="5.1.1.7" evidence="3 8"/>
<keyword evidence="5 8" id="KW-0457">Lysine biosynthesis</keyword>
<feature type="active site" description="Proton donor" evidence="8">
    <location>
        <position position="69"/>
    </location>
</feature>
<dbReference type="UniPathway" id="UPA00034">
    <property type="reaction ID" value="UER00025"/>
</dbReference>
<keyword evidence="11" id="KW-1185">Reference proteome</keyword>
<reference evidence="10 11" key="1">
    <citation type="submission" date="2020-10" db="EMBL/GenBank/DDBJ databases">
        <title>The genome of sulfurovum sp.</title>
        <authorList>
            <person name="Xie S."/>
            <person name="Shao Z."/>
            <person name="Jiang L."/>
        </authorList>
    </citation>
    <scope>NUCLEOTIDE SEQUENCE [LARGE SCALE GENOMIC DNA]</scope>
    <source>
        <strain evidence="10 11">ST-419</strain>
    </source>
</reference>
<feature type="active site" evidence="9">
    <location>
        <position position="69"/>
    </location>
</feature>
<dbReference type="Pfam" id="PF01678">
    <property type="entry name" value="DAP_epimerase"/>
    <property type="match status" value="2"/>
</dbReference>